<dbReference type="SFLD" id="SFLDS00003">
    <property type="entry name" value="Haloacid_Dehalogenase"/>
    <property type="match status" value="1"/>
</dbReference>
<organism evidence="2 3">
    <name type="scientific">Paenibacillus cremeus</name>
    <dbReference type="NCBI Taxonomy" id="2163881"/>
    <lineage>
        <taxon>Bacteria</taxon>
        <taxon>Bacillati</taxon>
        <taxon>Bacillota</taxon>
        <taxon>Bacilli</taxon>
        <taxon>Bacillales</taxon>
        <taxon>Paenibacillaceae</taxon>
        <taxon>Paenibacillus</taxon>
    </lineage>
</organism>
<dbReference type="InterPro" id="IPR050155">
    <property type="entry name" value="HAD-like_hydrolase_sf"/>
</dbReference>
<dbReference type="NCBIfam" id="TIGR01509">
    <property type="entry name" value="HAD-SF-IA-v3"/>
    <property type="match status" value="1"/>
</dbReference>
<protein>
    <submittedName>
        <fullName evidence="2">HAD-IA family hydrolase</fullName>
    </submittedName>
</protein>
<reference evidence="2 3" key="1">
    <citation type="submission" date="2019-07" db="EMBL/GenBank/DDBJ databases">
        <authorList>
            <person name="Kim J."/>
        </authorList>
    </citation>
    <scope>NUCLEOTIDE SEQUENCE [LARGE SCALE GENOMIC DNA]</scope>
    <source>
        <strain evidence="2 3">JC52</strain>
    </source>
</reference>
<dbReference type="InterPro" id="IPR015797">
    <property type="entry name" value="NUDIX_hydrolase-like_dom_sf"/>
</dbReference>
<dbReference type="GO" id="GO:0005829">
    <property type="term" value="C:cytosol"/>
    <property type="evidence" value="ECO:0007669"/>
    <property type="project" value="TreeGrafter"/>
</dbReference>
<dbReference type="Pfam" id="PF13419">
    <property type="entry name" value="HAD_2"/>
    <property type="match status" value="1"/>
</dbReference>
<dbReference type="Gene3D" id="1.10.150.240">
    <property type="entry name" value="Putative phosphatase, domain 2"/>
    <property type="match status" value="1"/>
</dbReference>
<gene>
    <name evidence="2" type="ORF">FPZ49_18630</name>
</gene>
<dbReference type="GO" id="GO:0006281">
    <property type="term" value="P:DNA repair"/>
    <property type="evidence" value="ECO:0007669"/>
    <property type="project" value="TreeGrafter"/>
</dbReference>
<dbReference type="NCBIfam" id="TIGR01549">
    <property type="entry name" value="HAD-SF-IA-v1"/>
    <property type="match status" value="1"/>
</dbReference>
<accession>A0A559K8J9</accession>
<feature type="domain" description="Nudix hydrolase" evidence="1">
    <location>
        <begin position="292"/>
        <end position="418"/>
    </location>
</feature>
<dbReference type="PROSITE" id="PS51462">
    <property type="entry name" value="NUDIX"/>
    <property type="match status" value="1"/>
</dbReference>
<evidence type="ECO:0000259" key="1">
    <source>
        <dbReference type="PROSITE" id="PS51462"/>
    </source>
</evidence>
<dbReference type="InterPro" id="IPR000086">
    <property type="entry name" value="NUDIX_hydrolase_dom"/>
</dbReference>
<dbReference type="Gene3D" id="3.90.79.10">
    <property type="entry name" value="Nucleoside Triphosphate Pyrophosphohydrolase"/>
    <property type="match status" value="1"/>
</dbReference>
<dbReference type="Proteomes" id="UP000317036">
    <property type="component" value="Unassembled WGS sequence"/>
</dbReference>
<dbReference type="AlphaFoldDB" id="A0A559K8J9"/>
<dbReference type="SFLD" id="SFLDG01135">
    <property type="entry name" value="C1.5.6:_HAD__Beta-PGM__Phospha"/>
    <property type="match status" value="1"/>
</dbReference>
<dbReference type="SFLD" id="SFLDG01129">
    <property type="entry name" value="C1.5:_HAD__Beta-PGM__Phosphata"/>
    <property type="match status" value="1"/>
</dbReference>
<sequence length="431" mass="48018">MKSGRAKDVTIKAVLFDFDGTLADTLPLSFLAFQSVFRQYDRRELSTEELVARFGPTEDGIIRGHLNNQEQVEEAIRMYYRLYGEGHSQHVHAVPAIHEMLDELRAANLKLGIITGKSREAFQISAEALQLSPYFDVVVTGDDVVSPKPHPEGLLRALAKLGVRPEEAVFIGDSSADIAAGQAAEVRTFGAHWLPTHQSSIFAVAPERVFTDVESFVQLILAQGDGAPHRWLDWAKQLQAIAQTGLTYVKDVYDRERYEALREISVEIMEQYTLAGEDVIRMAFANETGYATPKVDVRGVVFQNNHILLVREKADGAWALPGGWADIGYSPSEIAVKEVREEAGFEVEAVKLLAVLDKKFHDHPPSPYHVYKLFILCRIVGGSALGGVETSEVGFFAEDDLPPLSVERNTEKQLHLMFEYLRNLDKGVLLD</sequence>
<dbReference type="Pfam" id="PF12535">
    <property type="entry name" value="Nudix_N"/>
    <property type="match status" value="1"/>
</dbReference>
<dbReference type="InterPro" id="IPR023214">
    <property type="entry name" value="HAD_sf"/>
</dbReference>
<keyword evidence="3" id="KW-1185">Reference proteome</keyword>
<keyword evidence="2" id="KW-0378">Hydrolase</keyword>
<dbReference type="InterPro" id="IPR041492">
    <property type="entry name" value="HAD_2"/>
</dbReference>
<dbReference type="Gene3D" id="6.10.250.1120">
    <property type="match status" value="1"/>
</dbReference>
<proteinExistence type="predicted"/>
<evidence type="ECO:0000313" key="3">
    <source>
        <dbReference type="Proteomes" id="UP000317036"/>
    </source>
</evidence>
<dbReference type="PANTHER" id="PTHR43434:SF1">
    <property type="entry name" value="PHOSPHOGLYCOLATE PHOSPHATASE"/>
    <property type="match status" value="1"/>
</dbReference>
<dbReference type="GO" id="GO:0008967">
    <property type="term" value="F:phosphoglycolate phosphatase activity"/>
    <property type="evidence" value="ECO:0007669"/>
    <property type="project" value="TreeGrafter"/>
</dbReference>
<dbReference type="PANTHER" id="PTHR43434">
    <property type="entry name" value="PHOSPHOGLYCOLATE PHOSPHATASE"/>
    <property type="match status" value="1"/>
</dbReference>
<dbReference type="Gene3D" id="3.40.50.1000">
    <property type="entry name" value="HAD superfamily/HAD-like"/>
    <property type="match status" value="1"/>
</dbReference>
<dbReference type="InterPro" id="IPR036412">
    <property type="entry name" value="HAD-like_sf"/>
</dbReference>
<dbReference type="InterPro" id="IPR023198">
    <property type="entry name" value="PGP-like_dom2"/>
</dbReference>
<dbReference type="SUPFAM" id="SSF56784">
    <property type="entry name" value="HAD-like"/>
    <property type="match status" value="1"/>
</dbReference>
<dbReference type="InterPro" id="IPR006439">
    <property type="entry name" value="HAD-SF_hydro_IA"/>
</dbReference>
<dbReference type="SUPFAM" id="SSF55811">
    <property type="entry name" value="Nudix"/>
    <property type="match status" value="1"/>
</dbReference>
<dbReference type="CDD" id="cd04672">
    <property type="entry name" value="NUDIX_CDP-Chase_like"/>
    <property type="match status" value="1"/>
</dbReference>
<name>A0A559K8J9_9BACL</name>
<dbReference type="OrthoDB" id="9804442at2"/>
<dbReference type="EMBL" id="VNJI01000023">
    <property type="protein sequence ID" value="TVY08452.1"/>
    <property type="molecule type" value="Genomic_DNA"/>
</dbReference>
<dbReference type="InterPro" id="IPR059176">
    <property type="entry name" value="UDP-X_N"/>
</dbReference>
<evidence type="ECO:0000313" key="2">
    <source>
        <dbReference type="EMBL" id="TVY08452.1"/>
    </source>
</evidence>
<dbReference type="Pfam" id="PF00293">
    <property type="entry name" value="NUDIX"/>
    <property type="match status" value="1"/>
</dbReference>
<comment type="caution">
    <text evidence="2">The sequence shown here is derived from an EMBL/GenBank/DDBJ whole genome shotgun (WGS) entry which is preliminary data.</text>
</comment>